<evidence type="ECO:0000256" key="5">
    <source>
        <dbReference type="ARBA" id="ARBA00022553"/>
    </source>
</evidence>
<evidence type="ECO:0000259" key="16">
    <source>
        <dbReference type="PROSITE" id="PS50885"/>
    </source>
</evidence>
<dbReference type="CDD" id="cd06225">
    <property type="entry name" value="HAMP"/>
    <property type="match status" value="1"/>
</dbReference>
<evidence type="ECO:0000256" key="10">
    <source>
        <dbReference type="ARBA" id="ARBA00022840"/>
    </source>
</evidence>
<evidence type="ECO:0000256" key="14">
    <source>
        <dbReference type="SAM" id="Phobius"/>
    </source>
</evidence>
<evidence type="ECO:0000313" key="17">
    <source>
        <dbReference type="EMBL" id="MBI6875551.1"/>
    </source>
</evidence>
<comment type="subcellular location">
    <subcellularLocation>
        <location evidence="2">Cell membrane</location>
        <topology evidence="2">Multi-pass membrane protein</topology>
    </subcellularLocation>
</comment>
<keyword evidence="8" id="KW-0547">Nucleotide-binding</keyword>
<dbReference type="InterPro" id="IPR003660">
    <property type="entry name" value="HAMP_dom"/>
</dbReference>
<evidence type="ECO:0000256" key="2">
    <source>
        <dbReference type="ARBA" id="ARBA00004651"/>
    </source>
</evidence>
<dbReference type="PROSITE" id="PS50109">
    <property type="entry name" value="HIS_KIN"/>
    <property type="match status" value="1"/>
</dbReference>
<dbReference type="Proteomes" id="UP000622687">
    <property type="component" value="Unassembled WGS sequence"/>
</dbReference>
<dbReference type="SMART" id="SM00304">
    <property type="entry name" value="HAMP"/>
    <property type="match status" value="1"/>
</dbReference>
<gene>
    <name evidence="17" type="ORF">I6U51_23035</name>
</gene>
<dbReference type="PRINTS" id="PR00344">
    <property type="entry name" value="BCTRLSENSOR"/>
</dbReference>
<evidence type="ECO:0000256" key="4">
    <source>
        <dbReference type="ARBA" id="ARBA00022475"/>
    </source>
</evidence>
<dbReference type="InterPro" id="IPR003594">
    <property type="entry name" value="HATPase_dom"/>
</dbReference>
<dbReference type="FunFam" id="1.10.287.130:FF:000001">
    <property type="entry name" value="Two-component sensor histidine kinase"/>
    <property type="match status" value="1"/>
</dbReference>
<evidence type="ECO:0000256" key="7">
    <source>
        <dbReference type="ARBA" id="ARBA00022692"/>
    </source>
</evidence>
<dbReference type="GO" id="GO:0005524">
    <property type="term" value="F:ATP binding"/>
    <property type="evidence" value="ECO:0007669"/>
    <property type="project" value="UniProtKB-KW"/>
</dbReference>
<dbReference type="GO" id="GO:0005886">
    <property type="term" value="C:plasma membrane"/>
    <property type="evidence" value="ECO:0007669"/>
    <property type="project" value="UniProtKB-SubCell"/>
</dbReference>
<comment type="caution">
    <text evidence="17">The sequence shown here is derived from an EMBL/GenBank/DDBJ whole genome shotgun (WGS) entry which is preliminary data.</text>
</comment>
<keyword evidence="10" id="KW-0067">ATP-binding</keyword>
<keyword evidence="13 14" id="KW-0472">Membrane</keyword>
<sequence>MKKITAKLIKYFMSIITIVIFICFIFTSIFLSKFYVNMQYKELRNTAENIYNSLKSNSQISNVSFSTQVSGVILIKDNSITPLTQSKMGIMPFLKTIDINNLQEKGKFLTPMNEEFLYYNYPSDIGNIVVLQNNKFSSNYLNVVYIILSSVFLLALILSIPLISILGKNFTKPILQLQKASLDISEGNFDFDININTKDEIETLSHSIKTMASSLKKKYNLQRDFVANVSHDFKTPLSIIRNYSEAIYDNIIDEEEKKSYAKDIIEEVDRLNGLVLDLIELSKLQGDSYTLKKDYFNLNEFLTEFIHTFKSIVSNKNMKLIVSSPNIEVNADPKYIHRVLYNFIDNAIKFSFNSSNIEITVSLIKEGAKISVKNYGIGISENMLDGVWNRYYKHSERGGMGIGLAICAEILKKHNFSYGVTSIPNSETEFYFVIPNDYILLESTIDN</sequence>
<dbReference type="SUPFAM" id="SSF47384">
    <property type="entry name" value="Homodimeric domain of signal transducing histidine kinase"/>
    <property type="match status" value="1"/>
</dbReference>
<evidence type="ECO:0000256" key="8">
    <source>
        <dbReference type="ARBA" id="ARBA00022741"/>
    </source>
</evidence>
<dbReference type="EC" id="2.7.13.3" evidence="3"/>
<dbReference type="Pfam" id="PF00512">
    <property type="entry name" value="HisKA"/>
    <property type="match status" value="1"/>
</dbReference>
<evidence type="ECO:0000256" key="13">
    <source>
        <dbReference type="ARBA" id="ARBA00023136"/>
    </source>
</evidence>
<evidence type="ECO:0000259" key="15">
    <source>
        <dbReference type="PROSITE" id="PS50109"/>
    </source>
</evidence>
<feature type="transmembrane region" description="Helical" evidence="14">
    <location>
        <begin position="143"/>
        <end position="166"/>
    </location>
</feature>
<dbReference type="SMART" id="SM00387">
    <property type="entry name" value="HATPase_c"/>
    <property type="match status" value="1"/>
</dbReference>
<dbReference type="InterPro" id="IPR036097">
    <property type="entry name" value="HisK_dim/P_sf"/>
</dbReference>
<dbReference type="Gene3D" id="6.10.340.10">
    <property type="match status" value="1"/>
</dbReference>
<protein>
    <recommendedName>
        <fullName evidence="3">histidine kinase</fullName>
        <ecNumber evidence="3">2.7.13.3</ecNumber>
    </recommendedName>
</protein>
<feature type="transmembrane region" description="Helical" evidence="14">
    <location>
        <begin position="12"/>
        <end position="36"/>
    </location>
</feature>
<reference evidence="17" key="1">
    <citation type="submission" date="2020-12" db="EMBL/GenBank/DDBJ databases">
        <title>Clostridium thailandense sp. nov., a novel acetogenic bacterium isolated from peat land soil in Thailand.</title>
        <authorList>
            <person name="Chaikitkaew S."/>
            <person name="Birkeland N.K."/>
        </authorList>
    </citation>
    <scope>NUCLEOTIDE SEQUENCE</scope>
    <source>
        <strain evidence="17">DSM 17425</strain>
    </source>
</reference>
<dbReference type="RefSeq" id="WP_211144889.1">
    <property type="nucleotide sequence ID" value="NZ_JAEEGB010000045.1"/>
</dbReference>
<keyword evidence="5" id="KW-0597">Phosphoprotein</keyword>
<dbReference type="EMBL" id="JAEEGB010000045">
    <property type="protein sequence ID" value="MBI6875551.1"/>
    <property type="molecule type" value="Genomic_DNA"/>
</dbReference>
<keyword evidence="7 14" id="KW-0812">Transmembrane</keyword>
<dbReference type="Gene3D" id="3.30.565.10">
    <property type="entry name" value="Histidine kinase-like ATPase, C-terminal domain"/>
    <property type="match status" value="1"/>
</dbReference>
<proteinExistence type="predicted"/>
<dbReference type="InterPro" id="IPR005467">
    <property type="entry name" value="His_kinase_dom"/>
</dbReference>
<feature type="domain" description="Histidine kinase" evidence="15">
    <location>
        <begin position="228"/>
        <end position="438"/>
    </location>
</feature>
<evidence type="ECO:0000313" key="18">
    <source>
        <dbReference type="Proteomes" id="UP000622687"/>
    </source>
</evidence>
<keyword evidence="18" id="KW-1185">Reference proteome</keyword>
<keyword evidence="9 17" id="KW-0418">Kinase</keyword>
<dbReference type="SUPFAM" id="SSF158472">
    <property type="entry name" value="HAMP domain-like"/>
    <property type="match status" value="1"/>
</dbReference>
<dbReference type="PANTHER" id="PTHR45528">
    <property type="entry name" value="SENSOR HISTIDINE KINASE CPXA"/>
    <property type="match status" value="1"/>
</dbReference>
<dbReference type="SUPFAM" id="SSF55874">
    <property type="entry name" value="ATPase domain of HSP90 chaperone/DNA topoisomerase II/histidine kinase"/>
    <property type="match status" value="1"/>
</dbReference>
<evidence type="ECO:0000256" key="3">
    <source>
        <dbReference type="ARBA" id="ARBA00012438"/>
    </source>
</evidence>
<dbReference type="InterPro" id="IPR050398">
    <property type="entry name" value="HssS/ArlS-like"/>
</dbReference>
<dbReference type="AlphaFoldDB" id="A0A934M982"/>
<organism evidence="17 18">
    <name type="scientific">Clostridium aciditolerans</name>
    <dbReference type="NCBI Taxonomy" id="339861"/>
    <lineage>
        <taxon>Bacteria</taxon>
        <taxon>Bacillati</taxon>
        <taxon>Bacillota</taxon>
        <taxon>Clostridia</taxon>
        <taxon>Eubacteriales</taxon>
        <taxon>Clostridiaceae</taxon>
        <taxon>Clostridium</taxon>
    </lineage>
</organism>
<evidence type="ECO:0000256" key="11">
    <source>
        <dbReference type="ARBA" id="ARBA00022989"/>
    </source>
</evidence>
<dbReference type="PANTHER" id="PTHR45528:SF1">
    <property type="entry name" value="SENSOR HISTIDINE KINASE CPXA"/>
    <property type="match status" value="1"/>
</dbReference>
<evidence type="ECO:0000256" key="9">
    <source>
        <dbReference type="ARBA" id="ARBA00022777"/>
    </source>
</evidence>
<dbReference type="Pfam" id="PF02518">
    <property type="entry name" value="HATPase_c"/>
    <property type="match status" value="1"/>
</dbReference>
<name>A0A934M982_9CLOT</name>
<comment type="catalytic activity">
    <reaction evidence="1">
        <text>ATP + protein L-histidine = ADP + protein N-phospho-L-histidine.</text>
        <dbReference type="EC" id="2.7.13.3"/>
    </reaction>
</comment>
<feature type="domain" description="HAMP" evidence="16">
    <location>
        <begin position="168"/>
        <end position="220"/>
    </location>
</feature>
<keyword evidence="6" id="KW-0808">Transferase</keyword>
<dbReference type="GO" id="GO:0000155">
    <property type="term" value="F:phosphorelay sensor kinase activity"/>
    <property type="evidence" value="ECO:0007669"/>
    <property type="project" value="InterPro"/>
</dbReference>
<evidence type="ECO:0000256" key="6">
    <source>
        <dbReference type="ARBA" id="ARBA00022679"/>
    </source>
</evidence>
<dbReference type="Pfam" id="PF00672">
    <property type="entry name" value="HAMP"/>
    <property type="match status" value="1"/>
</dbReference>
<dbReference type="InterPro" id="IPR036890">
    <property type="entry name" value="HATPase_C_sf"/>
</dbReference>
<dbReference type="SMART" id="SM00388">
    <property type="entry name" value="HisKA"/>
    <property type="match status" value="1"/>
</dbReference>
<accession>A0A934M982</accession>
<keyword evidence="12" id="KW-0902">Two-component regulatory system</keyword>
<dbReference type="InterPro" id="IPR004358">
    <property type="entry name" value="Sig_transdc_His_kin-like_C"/>
</dbReference>
<keyword evidence="4" id="KW-1003">Cell membrane</keyword>
<keyword evidence="11 14" id="KW-1133">Transmembrane helix</keyword>
<evidence type="ECO:0000256" key="1">
    <source>
        <dbReference type="ARBA" id="ARBA00000085"/>
    </source>
</evidence>
<dbReference type="InterPro" id="IPR003661">
    <property type="entry name" value="HisK_dim/P_dom"/>
</dbReference>
<dbReference type="Gene3D" id="1.10.287.130">
    <property type="match status" value="1"/>
</dbReference>
<dbReference type="CDD" id="cd00082">
    <property type="entry name" value="HisKA"/>
    <property type="match status" value="1"/>
</dbReference>
<dbReference type="PROSITE" id="PS50885">
    <property type="entry name" value="HAMP"/>
    <property type="match status" value="1"/>
</dbReference>
<evidence type="ECO:0000256" key="12">
    <source>
        <dbReference type="ARBA" id="ARBA00023012"/>
    </source>
</evidence>